<feature type="compositionally biased region" description="Basic and acidic residues" evidence="1">
    <location>
        <begin position="9"/>
        <end position="20"/>
    </location>
</feature>
<evidence type="ECO:0000313" key="3">
    <source>
        <dbReference type="Proteomes" id="UP000219338"/>
    </source>
</evidence>
<sequence>MDNDSATLKNEDHASYRPELDFDMDEDMKSFDASSERVARALWPAQQGNGHRDEKEDVALSERDDFFGPEEVVAGAGLCRRQEEPSQCKPYSPRDEPMDEIQSFDEHYNMPGTFETRKGLGPEETRRWSGGKDRQPNHRHDRRMTPLPRKDDQFQRLLQEKRNLVAALSHTQTEASALQRKTEYLQRELHDARNALAREQVHREEDRHLLETRAEELRNAQTFLTKADTFSHADIKTMVDSLNSEIMQLAAFMSDSLHFSDAPLDLSDQHTCSAIDRAKHPLGDRMVGLLQARNDPDLRELVLQVSLQATIAHICEAMIRRWHQEIKIHKMLVRLYDNVKKKSTPAVAGRWRAMTRAETKYTSEADVQQLSRNIMLANIWAVLRLAGWMVPDAKSVLERDFGGRILEISKLMKRVDQAIGEGITSEDLAVYVVEHDTRFNPMSMVDANHDPMSEMITDEETAVACTSDLGLRATRKVPASSDSQITKIESRVLMRANVVLWSTLVS</sequence>
<dbReference type="Proteomes" id="UP000219338">
    <property type="component" value="Unassembled WGS sequence"/>
</dbReference>
<gene>
    <name evidence="2" type="ORF">ARMOST_17541</name>
</gene>
<feature type="region of interest" description="Disordered" evidence="1">
    <location>
        <begin position="1"/>
        <end position="21"/>
    </location>
</feature>
<dbReference type="EMBL" id="FUEG01000022">
    <property type="protein sequence ID" value="SJL14086.1"/>
    <property type="molecule type" value="Genomic_DNA"/>
</dbReference>
<dbReference type="OrthoDB" id="3147752at2759"/>
<reference evidence="3" key="1">
    <citation type="journal article" date="2017" name="Nat. Ecol. Evol.">
        <title>Genome expansion and lineage-specific genetic innovations in the forest pathogenic fungi Armillaria.</title>
        <authorList>
            <person name="Sipos G."/>
            <person name="Prasanna A.N."/>
            <person name="Walter M.C."/>
            <person name="O'Connor E."/>
            <person name="Balint B."/>
            <person name="Krizsan K."/>
            <person name="Kiss B."/>
            <person name="Hess J."/>
            <person name="Varga T."/>
            <person name="Slot J."/>
            <person name="Riley R."/>
            <person name="Boka B."/>
            <person name="Rigling D."/>
            <person name="Barry K."/>
            <person name="Lee J."/>
            <person name="Mihaltcheva S."/>
            <person name="LaButti K."/>
            <person name="Lipzen A."/>
            <person name="Waldron R."/>
            <person name="Moloney N.M."/>
            <person name="Sperisen C."/>
            <person name="Kredics L."/>
            <person name="Vagvoelgyi C."/>
            <person name="Patrignani A."/>
            <person name="Fitzpatrick D."/>
            <person name="Nagy I."/>
            <person name="Doyle S."/>
            <person name="Anderson J.B."/>
            <person name="Grigoriev I.V."/>
            <person name="Gueldener U."/>
            <person name="Muensterkoetter M."/>
            <person name="Nagy L.G."/>
        </authorList>
    </citation>
    <scope>NUCLEOTIDE SEQUENCE [LARGE SCALE GENOMIC DNA]</scope>
    <source>
        <strain evidence="3">C18/9</strain>
    </source>
</reference>
<dbReference type="STRING" id="47428.A0A284RZE7"/>
<keyword evidence="3" id="KW-1185">Reference proteome</keyword>
<evidence type="ECO:0000256" key="1">
    <source>
        <dbReference type="SAM" id="MobiDB-lite"/>
    </source>
</evidence>
<dbReference type="OMA" id="NEDHASY"/>
<evidence type="ECO:0000313" key="2">
    <source>
        <dbReference type="EMBL" id="SJL14086.1"/>
    </source>
</evidence>
<protein>
    <submittedName>
        <fullName evidence="2">Uncharacterized protein</fullName>
    </submittedName>
</protein>
<organism evidence="2 3">
    <name type="scientific">Armillaria ostoyae</name>
    <name type="common">Armillaria root rot fungus</name>
    <dbReference type="NCBI Taxonomy" id="47428"/>
    <lineage>
        <taxon>Eukaryota</taxon>
        <taxon>Fungi</taxon>
        <taxon>Dikarya</taxon>
        <taxon>Basidiomycota</taxon>
        <taxon>Agaricomycotina</taxon>
        <taxon>Agaricomycetes</taxon>
        <taxon>Agaricomycetidae</taxon>
        <taxon>Agaricales</taxon>
        <taxon>Marasmiineae</taxon>
        <taxon>Physalacriaceae</taxon>
        <taxon>Armillaria</taxon>
    </lineage>
</organism>
<name>A0A284RZE7_ARMOS</name>
<accession>A0A284RZE7</accession>
<feature type="region of interest" description="Disordered" evidence="1">
    <location>
        <begin position="109"/>
        <end position="147"/>
    </location>
</feature>
<feature type="compositionally biased region" description="Basic and acidic residues" evidence="1">
    <location>
        <begin position="115"/>
        <end position="138"/>
    </location>
</feature>
<dbReference type="AlphaFoldDB" id="A0A284RZE7"/>
<proteinExistence type="predicted"/>